<dbReference type="WBParaSite" id="ASIM_0002141801-mRNA-1">
    <property type="protein sequence ID" value="ASIM_0002141801-mRNA-1"/>
    <property type="gene ID" value="ASIM_0002141801"/>
</dbReference>
<evidence type="ECO:0000313" key="2">
    <source>
        <dbReference type="Proteomes" id="UP000267096"/>
    </source>
</evidence>
<dbReference type="Proteomes" id="UP000267096">
    <property type="component" value="Unassembled WGS sequence"/>
</dbReference>
<evidence type="ECO:0000313" key="3">
    <source>
        <dbReference type="WBParaSite" id="ASIM_0002141801-mRNA-1"/>
    </source>
</evidence>
<sequence>MYRNEDVSVGAWLAGLDVKYIHDPRFDTEFRSRGCSNQYIITHKQTPRALENLYASMVNTGHLCEREFRVRASYVYDWSQPPSLCCVRDNSSTIP</sequence>
<accession>A0A0M3KK89</accession>
<proteinExistence type="predicted"/>
<dbReference type="OrthoDB" id="1158011at2759"/>
<name>A0A0M3KK89_ANISI</name>
<dbReference type="EMBL" id="UYRR01040692">
    <property type="protein sequence ID" value="VDK79648.1"/>
    <property type="molecule type" value="Genomic_DNA"/>
</dbReference>
<reference evidence="3" key="1">
    <citation type="submission" date="2017-02" db="UniProtKB">
        <authorList>
            <consortium name="WormBaseParasite"/>
        </authorList>
    </citation>
    <scope>IDENTIFICATION</scope>
</reference>
<organism evidence="3">
    <name type="scientific">Anisakis simplex</name>
    <name type="common">Herring worm</name>
    <dbReference type="NCBI Taxonomy" id="6269"/>
    <lineage>
        <taxon>Eukaryota</taxon>
        <taxon>Metazoa</taxon>
        <taxon>Ecdysozoa</taxon>
        <taxon>Nematoda</taxon>
        <taxon>Chromadorea</taxon>
        <taxon>Rhabditida</taxon>
        <taxon>Spirurina</taxon>
        <taxon>Ascaridomorpha</taxon>
        <taxon>Ascaridoidea</taxon>
        <taxon>Anisakidae</taxon>
        <taxon>Anisakis</taxon>
        <taxon>Anisakis simplex complex</taxon>
    </lineage>
</organism>
<reference evidence="1 2" key="2">
    <citation type="submission" date="2018-11" db="EMBL/GenBank/DDBJ databases">
        <authorList>
            <consortium name="Pathogen Informatics"/>
        </authorList>
    </citation>
    <scope>NUCLEOTIDE SEQUENCE [LARGE SCALE GENOMIC DNA]</scope>
</reference>
<gene>
    <name evidence="1" type="ORF">ASIM_LOCUS20787</name>
</gene>
<evidence type="ECO:0000313" key="1">
    <source>
        <dbReference type="EMBL" id="VDK79648.1"/>
    </source>
</evidence>
<protein>
    <submittedName>
        <fullName evidence="3">Beta-1,3-galactosyltransferase sqv-2 (inferred by orthology to a C. elegans protein)</fullName>
    </submittedName>
</protein>
<keyword evidence="2" id="KW-1185">Reference proteome</keyword>
<dbReference type="AlphaFoldDB" id="A0A0M3KK89"/>